<sequence>MKTIKRALSLFLALTLMVSGFSGFAPLEVNAEEAASEASTETAGAAVSGIAAAAMQEYQIYPKPQNTVYNDGTFVITPQANVVFEDGIDDPTKEKLKEVLASKGITYTESSAVVAGTTNILVGINGSGGYADSYFTGKIVHEETFFDKIDSYILSADKGTIAILGNTTDAAFYGLVSLKHIFTQMESRTIRNFRIDDYADTAIRGFIEGYYGIPWSNEDRMSLMEFGGDFKMTSYVFAPKDDPYHKSRWAELYPAENLEAIAEMARVGVASKCRFVWTVHPFSGSWTDVDGNIAKVIAKFEQLYSVGIRQFGVLGDDVGSLNKEAVIKLMNALNSWVEAKGDVYDLVFCPAGYNNAWTDCEELNVYELGFDENIHIFWTGDSVCGHVTQGTVNNFKTRNLSSALAAAGEVRRDPLFWLNWPVNDINMARILMGKAEVLNPGVKNLAGVVTNPMQDAEASKVAIFQVADYAWNTDDFDDDRSWSACFDYVDADAGDELHTLAKHMSDPSPNGHGLNLGESEDLKAQLDAFRASLDAGESILAKGEALISEFEMITEACDGFQAKSKNEALKDELLPFTNSLKDLADANIGFIKTAIALEKEDNNAVWSSYSQASSLFEQSKNYDRVIINGTKKAAPGSKRLIPFAAALKTALAAEVSAVIGTDTVFTTVITSRTDTPTGDVSNITDGNKSTAAIWKNPSSSVAGDYVGIIYNKTVHMSDVEFRMGTDANPNDTFQNAKIQYTADGKTWVDLSATVYGDTQDIITVTGLDLDIKGIRLIATTATSNVWIACREITVNKAAAEAAAAEDAANAPITTTLSKSSTMTVYSGLDANLTDGDDSTFVWYKTGVGSATADTALVGDYIALDLGRAVELGKIHFAVGGTSGSDHWTSYDFEYSTNNSTWTKYGNTISQAVTKLATDLDLSGTGITARYVRLVNKVQKGNWAQFSEFSVKSRVYDKVYTNVKAYAALTTTVEDSMTSIDAASGITLAQNEYIGIKLNRIKDLSSITTNVSLSGLTLETSRNEVEWTAVTDLNTLEDARYIRIINKTASTATFHITSFKVNSAEYAEKSMVSNTFGSVETPLNVFDNDRTTEAIYKNSQTAGYNIVYDLGRTIDLDTIKIVLNDSNVDFPRHAKLSVSSDKTNWTEVLTIGSQTEANPGEAANTDSIFDVMPDHEISYCVKEAAGISKAARYLKFEITRSKVGDNKWTRIREIEINNGAYIPSINNPTVVTDAELTNGYEKENLFDGDVSTMFSPATDAAGEAIYYLSEKTAGITQLTILQKATEISDAAVSIYVPEGNSFGWVEVGSLKQSINQFCTKDFSNVLAVKIKWAAGVKPGIYEIITTKDSMADVSKTALQEQLALAKAADISSWIPEDSRKLADAIEIAEAFAANEYIAQTAVDSAANSLADLLANHRTTGSLSDFAAAIAAKELDFADSSLYTAKSWKAFQEALNSGKAIAADKNQTQESLDEINAMIGAAAMALVYEMGSIEDLILLVEQLAPVRADSATYAVESKEVFDRAYDAAVQCIADNLVTSINPLQVREIKAAADAAKTSLVPSDPIKAFVERLYRKVLGRTAEESEISYYTTSLKAQEKTGADVGRGFVFSPEFTRQNLSNEEYVEVLYGTFMDRGSDAGGMEYWKNYLDNGVSRLFVFKGFVESPEYSAICSGYGIERGEVHTDKAMDINPNLTMYVNRLYAKALGREAEADGLNYYAEKILAGEVTPIQVAQNFIFSDEFRDKNLSDADYIKTLYRTFLGREFEQGGLDYYLEKIESGTSKEEILSGFAHSPEFTGIVESFGLK</sequence>
<evidence type="ECO:0000313" key="7">
    <source>
        <dbReference type="EMBL" id="SCP97494.1"/>
    </source>
</evidence>
<reference evidence="7 8" key="1">
    <citation type="submission" date="2016-09" db="EMBL/GenBank/DDBJ databases">
        <authorList>
            <person name="Capua I."/>
            <person name="De Benedictis P."/>
            <person name="Joannis T."/>
            <person name="Lombin L.H."/>
            <person name="Cattoli G."/>
        </authorList>
    </citation>
    <scope>NUCLEOTIDE SEQUENCE [LARGE SCALE GENOMIC DNA]</scope>
    <source>
        <strain evidence="7 8">GluBS11</strain>
    </source>
</reference>
<evidence type="ECO:0000259" key="5">
    <source>
        <dbReference type="PROSITE" id="PS50022"/>
    </source>
</evidence>
<dbReference type="OrthoDB" id="9760892at2"/>
<dbReference type="Pfam" id="PF07555">
    <property type="entry name" value="NAGidase"/>
    <property type="match status" value="1"/>
</dbReference>
<dbReference type="GO" id="GO:1901135">
    <property type="term" value="P:carbohydrate derivative metabolic process"/>
    <property type="evidence" value="ECO:0007669"/>
    <property type="project" value="UniProtKB-ARBA"/>
</dbReference>
<dbReference type="GO" id="GO:0005975">
    <property type="term" value="P:carbohydrate metabolic process"/>
    <property type="evidence" value="ECO:0007669"/>
    <property type="project" value="UniProtKB-ARBA"/>
</dbReference>
<dbReference type="InterPro" id="IPR051822">
    <property type="entry name" value="Glycosyl_Hydrolase_84"/>
</dbReference>
<dbReference type="Pfam" id="PF13946">
    <property type="entry name" value="DUF4214"/>
    <property type="match status" value="2"/>
</dbReference>
<comment type="similarity">
    <text evidence="3">Belongs to the glycosyl hydrolase 84 family.</text>
</comment>
<dbReference type="Gene3D" id="1.10.3130.20">
    <property type="entry name" value="Phycobilisome linker domain"/>
    <property type="match status" value="2"/>
</dbReference>
<evidence type="ECO:0000313" key="8">
    <source>
        <dbReference type="Proteomes" id="UP000199315"/>
    </source>
</evidence>
<dbReference type="STRING" id="1619234.SAMN05421730_101125"/>
<dbReference type="EMBL" id="FMKA01000011">
    <property type="protein sequence ID" value="SCP97494.1"/>
    <property type="molecule type" value="Genomic_DNA"/>
</dbReference>
<dbReference type="Proteomes" id="UP000199315">
    <property type="component" value="Unassembled WGS sequence"/>
</dbReference>
<feature type="domain" description="F5/8 type C" evidence="5">
    <location>
        <begin position="797"/>
        <end position="953"/>
    </location>
</feature>
<dbReference type="Pfam" id="PF02838">
    <property type="entry name" value="Glyco_hydro_20b"/>
    <property type="match status" value="1"/>
</dbReference>
<dbReference type="PROSITE" id="PS52009">
    <property type="entry name" value="GH84"/>
    <property type="match status" value="1"/>
</dbReference>
<organism evidence="7 8">
    <name type="scientific">Anaerobium acetethylicum</name>
    <dbReference type="NCBI Taxonomy" id="1619234"/>
    <lineage>
        <taxon>Bacteria</taxon>
        <taxon>Bacillati</taxon>
        <taxon>Bacillota</taxon>
        <taxon>Clostridia</taxon>
        <taxon>Lachnospirales</taxon>
        <taxon>Lachnospiraceae</taxon>
        <taxon>Anaerobium</taxon>
    </lineage>
</organism>
<dbReference type="InterPro" id="IPR025282">
    <property type="entry name" value="DUF4214"/>
</dbReference>
<dbReference type="SUPFAM" id="SSF49785">
    <property type="entry name" value="Galactose-binding domain-like"/>
    <property type="match status" value="3"/>
</dbReference>
<dbReference type="Pfam" id="PF00754">
    <property type="entry name" value="F5_F8_type_C"/>
    <property type="match status" value="3"/>
</dbReference>
<dbReference type="InterPro" id="IPR049019">
    <property type="entry name" value="NagJ-like_helical"/>
</dbReference>
<evidence type="ECO:0000259" key="6">
    <source>
        <dbReference type="PROSITE" id="PS52009"/>
    </source>
</evidence>
<dbReference type="Gene3D" id="2.60.120.260">
    <property type="entry name" value="Galactose-binding domain-like"/>
    <property type="match status" value="3"/>
</dbReference>
<dbReference type="GO" id="GO:0015929">
    <property type="term" value="F:hexosaminidase activity"/>
    <property type="evidence" value="ECO:0007669"/>
    <property type="project" value="UniProtKB-ARBA"/>
</dbReference>
<gene>
    <name evidence="7" type="ORF">SAMN05421730_101125</name>
</gene>
<dbReference type="InterPro" id="IPR008979">
    <property type="entry name" value="Galactose-bd-like_sf"/>
</dbReference>
<dbReference type="RefSeq" id="WP_091233654.1">
    <property type="nucleotide sequence ID" value="NZ_FMKA01000011.1"/>
</dbReference>
<dbReference type="InterPro" id="IPR000421">
    <property type="entry name" value="FA58C"/>
</dbReference>
<dbReference type="SUPFAM" id="SSF140657">
    <property type="entry name" value="Hyaluronidase post-catalytic domain-like"/>
    <property type="match status" value="1"/>
</dbReference>
<protein>
    <submittedName>
        <fullName evidence="7">Hyaluronoglucosaminidase/hexosaminidase</fullName>
    </submittedName>
</protein>
<feature type="signal peptide" evidence="4">
    <location>
        <begin position="1"/>
        <end position="24"/>
    </location>
</feature>
<keyword evidence="4" id="KW-0732">Signal</keyword>
<dbReference type="Pfam" id="PF21774">
    <property type="entry name" value="NagJ_C"/>
    <property type="match status" value="1"/>
</dbReference>
<dbReference type="Gene3D" id="3.30.379.10">
    <property type="entry name" value="Chitobiase/beta-hexosaminidase domain 2-like"/>
    <property type="match status" value="1"/>
</dbReference>
<evidence type="ECO:0000256" key="3">
    <source>
        <dbReference type="PROSITE-ProRule" id="PRU01353"/>
    </source>
</evidence>
<proteinExistence type="inferred from homology"/>
<evidence type="ECO:0000256" key="2">
    <source>
        <dbReference type="ARBA" id="ARBA00023295"/>
    </source>
</evidence>
<dbReference type="PROSITE" id="PS50022">
    <property type="entry name" value="FA58C_3"/>
    <property type="match status" value="1"/>
</dbReference>
<dbReference type="InterPro" id="IPR017853">
    <property type="entry name" value="GH"/>
</dbReference>
<feature type="domain" description="GH84" evidence="6">
    <location>
        <begin position="202"/>
        <end position="474"/>
    </location>
</feature>
<evidence type="ECO:0000256" key="4">
    <source>
        <dbReference type="SAM" id="SignalP"/>
    </source>
</evidence>
<dbReference type="Gene3D" id="1.20.1270.90">
    <property type="entry name" value="AF1782-like"/>
    <property type="match status" value="1"/>
</dbReference>
<dbReference type="Gene3D" id="1.20.58.460">
    <property type="entry name" value="Hyaluronidase post-catalytic domain-like"/>
    <property type="match status" value="1"/>
</dbReference>
<dbReference type="InterPro" id="IPR015882">
    <property type="entry name" value="HEX_bac_N"/>
</dbReference>
<name>A0A1D3TTY9_9FIRM</name>
<feature type="chain" id="PRO_5038660759" evidence="4">
    <location>
        <begin position="25"/>
        <end position="1803"/>
    </location>
</feature>
<accession>A0A1D3TTY9</accession>
<keyword evidence="1 3" id="KW-0378">Hydrolase</keyword>
<dbReference type="InterPro" id="IPR038255">
    <property type="entry name" value="PBS_linker_sf"/>
</dbReference>
<dbReference type="PANTHER" id="PTHR13170">
    <property type="entry name" value="O-GLCNACASE"/>
    <property type="match status" value="1"/>
</dbReference>
<dbReference type="SUPFAM" id="SSF51445">
    <property type="entry name" value="(Trans)glycosidases"/>
    <property type="match status" value="1"/>
</dbReference>
<evidence type="ECO:0000256" key="1">
    <source>
        <dbReference type="ARBA" id="ARBA00022801"/>
    </source>
</evidence>
<dbReference type="InterPro" id="IPR011496">
    <property type="entry name" value="O-GlcNAcase_cat"/>
</dbReference>
<dbReference type="InterPro" id="IPR029018">
    <property type="entry name" value="Hex-like_dom2"/>
</dbReference>
<dbReference type="Gene3D" id="3.20.20.80">
    <property type="entry name" value="Glycosidases"/>
    <property type="match status" value="1"/>
</dbReference>
<dbReference type="SUPFAM" id="SSF55545">
    <property type="entry name" value="beta-N-acetylhexosaminidase-like domain"/>
    <property type="match status" value="1"/>
</dbReference>
<dbReference type="PANTHER" id="PTHR13170:SF16">
    <property type="entry name" value="PROTEIN O-GLCNACASE"/>
    <property type="match status" value="1"/>
</dbReference>
<keyword evidence="2 3" id="KW-0326">Glycosidase</keyword>
<keyword evidence="8" id="KW-1185">Reference proteome</keyword>
<feature type="active site" description="Proton donor" evidence="3">
    <location>
        <position position="317"/>
    </location>
</feature>